<gene>
    <name evidence="3" type="ORF">CDEB00056_LOCUS17306</name>
</gene>
<dbReference type="EMBL" id="HBIO01022504">
    <property type="protein sequence ID" value="CAE0472453.1"/>
    <property type="molecule type" value="Transcribed_RNA"/>
</dbReference>
<name>A0A7S3QCQ2_9STRA</name>
<feature type="compositionally biased region" description="Low complexity" evidence="1">
    <location>
        <begin position="524"/>
        <end position="563"/>
    </location>
</feature>
<organism evidence="3">
    <name type="scientific">Chaetoceros debilis</name>
    <dbReference type="NCBI Taxonomy" id="122233"/>
    <lineage>
        <taxon>Eukaryota</taxon>
        <taxon>Sar</taxon>
        <taxon>Stramenopiles</taxon>
        <taxon>Ochrophyta</taxon>
        <taxon>Bacillariophyta</taxon>
        <taxon>Coscinodiscophyceae</taxon>
        <taxon>Chaetocerotophycidae</taxon>
        <taxon>Chaetocerotales</taxon>
        <taxon>Chaetocerotaceae</taxon>
        <taxon>Chaetoceros</taxon>
    </lineage>
</organism>
<protein>
    <submittedName>
        <fullName evidence="3">Uncharacterized protein</fullName>
    </submittedName>
</protein>
<sequence>MKISLASTILLGFASTLAKGESPPESGANCKVQATVECRLLDGTDRECKSLEFSPYTECGLIKLEWKYTWCNRNTDDEVQVKDKLFEPLLHNVNIVNYEIGFDRSRMGKEECRERFVQKTVNSCEKRNTVASLKFEGKLAGDRVYDLEDYCYDFAFSKQKIGQAPLPLTQPPQAPITLEPDGTPNVDVNLSCKVIATGQNCNTISQMIPRSANDCRVPVEYSYIVSHSKICPFSLSGNGECNGVDKARLLALVENEENILLGRNTPILTNYERHFETFTDIINICKRQGEKITKTVIAVMGSANQGNPGTGVARLDISIPVFSTTEWRLIDVQCFYNGLSCSNFQPQQCGNYEFDFTYKLRNEGFACNTITAVSLSVDGTSPRFTDIGSCSNRDICSGNNLVVRETRSVNTCVQQTSYKLTFYLSTITQQTITEGTWQRQIAITGPTPPVPAPFPAPVLPYTRAPVRTPTASVVPKPVPYLPICTTVATELTIKLHSGHSCLRDQKRRNLRKPKSEKGQSSSYTTVISSGNGGSSSSHTTGGSSSHSSTTTKGGSSSTTTTTTTTQTIISQWSTSYCSCNDYATLTPYDIVNIEMESKNGKQNYGLKPNSGDGSTFVVSAGGNIPLKNNITIKIFSQNGRIAQTLDINTGGHCLENLVNTPMGSLEIVGFR</sequence>
<proteinExistence type="predicted"/>
<feature type="chain" id="PRO_5030951358" evidence="2">
    <location>
        <begin position="21"/>
        <end position="671"/>
    </location>
</feature>
<feature type="region of interest" description="Disordered" evidence="1">
    <location>
        <begin position="502"/>
        <end position="563"/>
    </location>
</feature>
<feature type="compositionally biased region" description="Basic residues" evidence="1">
    <location>
        <begin position="505"/>
        <end position="514"/>
    </location>
</feature>
<feature type="signal peptide" evidence="2">
    <location>
        <begin position="1"/>
        <end position="20"/>
    </location>
</feature>
<keyword evidence="2" id="KW-0732">Signal</keyword>
<dbReference type="AlphaFoldDB" id="A0A7S3QCQ2"/>
<accession>A0A7S3QCQ2</accession>
<evidence type="ECO:0000256" key="2">
    <source>
        <dbReference type="SAM" id="SignalP"/>
    </source>
</evidence>
<evidence type="ECO:0000256" key="1">
    <source>
        <dbReference type="SAM" id="MobiDB-lite"/>
    </source>
</evidence>
<evidence type="ECO:0000313" key="3">
    <source>
        <dbReference type="EMBL" id="CAE0472453.1"/>
    </source>
</evidence>
<reference evidence="3" key="1">
    <citation type="submission" date="2021-01" db="EMBL/GenBank/DDBJ databases">
        <authorList>
            <person name="Corre E."/>
            <person name="Pelletier E."/>
            <person name="Niang G."/>
            <person name="Scheremetjew M."/>
            <person name="Finn R."/>
            <person name="Kale V."/>
            <person name="Holt S."/>
            <person name="Cochrane G."/>
            <person name="Meng A."/>
            <person name="Brown T."/>
            <person name="Cohen L."/>
        </authorList>
    </citation>
    <scope>NUCLEOTIDE SEQUENCE</scope>
    <source>
        <strain evidence="3">MM31A-1</strain>
    </source>
</reference>